<dbReference type="GO" id="GO:0005886">
    <property type="term" value="C:plasma membrane"/>
    <property type="evidence" value="ECO:0007669"/>
    <property type="project" value="UniProtKB-SubCell"/>
</dbReference>
<feature type="transmembrane region" description="Helical" evidence="4">
    <location>
        <begin position="375"/>
        <end position="395"/>
    </location>
</feature>
<keyword evidence="3" id="KW-1003">Cell membrane</keyword>
<evidence type="ECO:0000313" key="6">
    <source>
        <dbReference type="Proteomes" id="UP000023152"/>
    </source>
</evidence>
<gene>
    <name evidence="5" type="ORF">RFI_13438</name>
</gene>
<keyword evidence="4" id="KW-1133">Transmembrane helix</keyword>
<keyword evidence="4" id="KW-0812">Transmembrane</keyword>
<feature type="transmembrane region" description="Helical" evidence="4">
    <location>
        <begin position="14"/>
        <end position="32"/>
    </location>
</feature>
<keyword evidence="6" id="KW-1185">Reference proteome</keyword>
<dbReference type="PANTHER" id="PTHR45826:SF2">
    <property type="entry name" value="AMINO ACID TRANSPORTER"/>
    <property type="match status" value="1"/>
</dbReference>
<dbReference type="EMBL" id="ASPP01009737">
    <property type="protein sequence ID" value="ETO23743.1"/>
    <property type="molecule type" value="Genomic_DNA"/>
</dbReference>
<evidence type="ECO:0000256" key="3">
    <source>
        <dbReference type="ARBA" id="ARBA00022475"/>
    </source>
</evidence>
<keyword evidence="2" id="KW-0813">Transport</keyword>
<accession>X6NCX1</accession>
<keyword evidence="4" id="KW-0472">Membrane</keyword>
<dbReference type="Proteomes" id="UP000023152">
    <property type="component" value="Unassembled WGS sequence"/>
</dbReference>
<dbReference type="OrthoDB" id="5982228at2759"/>
<comment type="caution">
    <text evidence="5">The sequence shown here is derived from an EMBL/GenBank/DDBJ whole genome shotgun (WGS) entry which is preliminary data.</text>
</comment>
<evidence type="ECO:0000256" key="4">
    <source>
        <dbReference type="SAM" id="Phobius"/>
    </source>
</evidence>
<feature type="transmembrane region" description="Helical" evidence="4">
    <location>
        <begin position="441"/>
        <end position="459"/>
    </location>
</feature>
<feature type="transmembrane region" description="Helical" evidence="4">
    <location>
        <begin position="153"/>
        <end position="176"/>
    </location>
</feature>
<protein>
    <submittedName>
        <fullName evidence="5">Amino acid transporter</fullName>
    </submittedName>
</protein>
<name>X6NCX1_RETFI</name>
<sequence>MYKKAFGQHLHHTIVWGLKALFVLLAGILNLMNISVQGTASIICSTILMLPFFIGFFYSLPNTDFHTWVKGAPNGSVNWAIYVSTLIWFVCFSVRFFFMCMHVYNMRYYLVWFYCVMVFDKCNDQIRLHTGRDVMGCVAGEAGFAPKDFIKCFIISIVMDWVGYTLPLIGAFTVPYDGSAWQNGYLITAYNDIIPGLQWFVICGALFSCFSLYFMEFCAHVRMMWAISQKYIIISPDGQLYLKDEYKKVLKELEDAKSASRSLVSAATKNSTSTPMSTGNNTLGVSIGPASASFAQDGPDDSSGLMKTNASSSFRADFAEATQRIGPVKANRYIRVQIFPEWVGWEWERTGSPAVAVVIQTTINMVLVGLPFDNLLIVSTVIGCFTYLTEFTAFIVLKYNEPDAVRPYTVPGGLWGAWAVTVTKVGLVFTVFGMTIYDYPWMFLWCVLYDVFLIGLFYFRKYFFPDDNPYIQLEKNAQKAV</sequence>
<evidence type="ECO:0000256" key="2">
    <source>
        <dbReference type="ARBA" id="ARBA00022448"/>
    </source>
</evidence>
<feature type="transmembrane region" description="Helical" evidence="4">
    <location>
        <begin position="39"/>
        <end position="59"/>
    </location>
</feature>
<dbReference type="GO" id="GO:0022857">
    <property type="term" value="F:transmembrane transporter activity"/>
    <property type="evidence" value="ECO:0007669"/>
    <property type="project" value="InterPro"/>
</dbReference>
<comment type="subcellular location">
    <subcellularLocation>
        <location evidence="1">Cell membrane</location>
        <topology evidence="1">Multi-pass membrane protein</topology>
    </subcellularLocation>
</comment>
<dbReference type="PIRSF" id="PIRSF006060">
    <property type="entry name" value="AA_transporter"/>
    <property type="match status" value="1"/>
</dbReference>
<evidence type="ECO:0000256" key="1">
    <source>
        <dbReference type="ARBA" id="ARBA00004651"/>
    </source>
</evidence>
<proteinExistence type="predicted"/>
<organism evidence="5 6">
    <name type="scientific">Reticulomyxa filosa</name>
    <dbReference type="NCBI Taxonomy" id="46433"/>
    <lineage>
        <taxon>Eukaryota</taxon>
        <taxon>Sar</taxon>
        <taxon>Rhizaria</taxon>
        <taxon>Retaria</taxon>
        <taxon>Foraminifera</taxon>
        <taxon>Monothalamids</taxon>
        <taxon>Reticulomyxidae</taxon>
        <taxon>Reticulomyxa</taxon>
    </lineage>
</organism>
<feature type="transmembrane region" description="Helical" evidence="4">
    <location>
        <begin position="79"/>
        <end position="98"/>
    </location>
</feature>
<feature type="transmembrane region" description="Helical" evidence="4">
    <location>
        <begin position="196"/>
        <end position="215"/>
    </location>
</feature>
<evidence type="ECO:0000313" key="5">
    <source>
        <dbReference type="EMBL" id="ETO23743.1"/>
    </source>
</evidence>
<feature type="transmembrane region" description="Helical" evidence="4">
    <location>
        <begin position="415"/>
        <end position="434"/>
    </location>
</feature>
<dbReference type="PANTHER" id="PTHR45826">
    <property type="entry name" value="POLYAMINE TRANSPORTER PUT1"/>
    <property type="match status" value="1"/>
</dbReference>
<dbReference type="AlphaFoldDB" id="X6NCX1"/>
<reference evidence="5 6" key="1">
    <citation type="journal article" date="2013" name="Curr. Biol.">
        <title>The Genome of the Foraminiferan Reticulomyxa filosa.</title>
        <authorList>
            <person name="Glockner G."/>
            <person name="Hulsmann N."/>
            <person name="Schleicher M."/>
            <person name="Noegel A.A."/>
            <person name="Eichinger L."/>
            <person name="Gallinger C."/>
            <person name="Pawlowski J."/>
            <person name="Sierra R."/>
            <person name="Euteneuer U."/>
            <person name="Pillet L."/>
            <person name="Moustafa A."/>
            <person name="Platzer M."/>
            <person name="Groth M."/>
            <person name="Szafranski K."/>
            <person name="Schliwa M."/>
        </authorList>
    </citation>
    <scope>NUCLEOTIDE SEQUENCE [LARGE SCALE GENOMIC DNA]</scope>
</reference>
<dbReference type="InterPro" id="IPR044566">
    <property type="entry name" value="RMV1-like"/>
</dbReference>